<keyword evidence="2" id="KW-1185">Reference proteome</keyword>
<name>A0ACC2HIP1_DALPE</name>
<proteinExistence type="predicted"/>
<comment type="caution">
    <text evidence="1">The sequence shown here is derived from an EMBL/GenBank/DDBJ whole genome shotgun (WGS) entry which is preliminary data.</text>
</comment>
<evidence type="ECO:0000313" key="1">
    <source>
        <dbReference type="EMBL" id="KAJ8015560.1"/>
    </source>
</evidence>
<gene>
    <name evidence="1" type="ORF">DPEC_G00027390</name>
</gene>
<dbReference type="EMBL" id="CM055729">
    <property type="protein sequence ID" value="KAJ8015560.1"/>
    <property type="molecule type" value="Genomic_DNA"/>
</dbReference>
<evidence type="ECO:0000313" key="2">
    <source>
        <dbReference type="Proteomes" id="UP001157502"/>
    </source>
</evidence>
<protein>
    <submittedName>
        <fullName evidence="1">Uncharacterized protein</fullName>
    </submittedName>
</protein>
<organism evidence="1 2">
    <name type="scientific">Dallia pectoralis</name>
    <name type="common">Alaska blackfish</name>
    <dbReference type="NCBI Taxonomy" id="75939"/>
    <lineage>
        <taxon>Eukaryota</taxon>
        <taxon>Metazoa</taxon>
        <taxon>Chordata</taxon>
        <taxon>Craniata</taxon>
        <taxon>Vertebrata</taxon>
        <taxon>Euteleostomi</taxon>
        <taxon>Actinopterygii</taxon>
        <taxon>Neopterygii</taxon>
        <taxon>Teleostei</taxon>
        <taxon>Protacanthopterygii</taxon>
        <taxon>Esociformes</taxon>
        <taxon>Umbridae</taxon>
        <taxon>Dallia</taxon>
    </lineage>
</organism>
<accession>A0ACC2HIP1</accession>
<dbReference type="Proteomes" id="UP001157502">
    <property type="component" value="Chromosome 2"/>
</dbReference>
<reference evidence="1" key="1">
    <citation type="submission" date="2021-05" db="EMBL/GenBank/DDBJ databases">
        <authorList>
            <person name="Pan Q."/>
            <person name="Jouanno E."/>
            <person name="Zahm M."/>
            <person name="Klopp C."/>
            <person name="Cabau C."/>
            <person name="Louis A."/>
            <person name="Berthelot C."/>
            <person name="Parey E."/>
            <person name="Roest Crollius H."/>
            <person name="Montfort J."/>
            <person name="Robinson-Rechavi M."/>
            <person name="Bouchez O."/>
            <person name="Lampietro C."/>
            <person name="Lopez Roques C."/>
            <person name="Donnadieu C."/>
            <person name="Postlethwait J."/>
            <person name="Bobe J."/>
            <person name="Dillon D."/>
            <person name="Chandos A."/>
            <person name="von Hippel F."/>
            <person name="Guiguen Y."/>
        </authorList>
    </citation>
    <scope>NUCLEOTIDE SEQUENCE</scope>
    <source>
        <strain evidence="1">YG-Jan2019</strain>
    </source>
</reference>
<sequence length="447" mass="49122">MGALLIHLILAFLKIHGSEGYQCISNLSSTPARNCVYFPNACGRNADCVRISETFLCGCVNNIGYLNSEAIRWEDVDKCQFICSDISCISSSASYWCECSSNPCNDIEECDKDPELCGEGGICQNLIGSYRCQCSDGYTNYGNNGTKCVELKCDQHETQPEKTLPGFDKLSDLVKENCLMLGNSSLSGPTGTTLKGDVLLNVFINATDLVQLSLQKNNSFRGSDDVTSFLQIIENSIRLIAPQLTEGMTRIETNNTEAEILVNRNRTQPKGPVSLTNENARLDTTWETVATDEDNYPGFAFVVLLSFKNADILSGNSRSQQLISNAVTVSSTKPNATNLRQPVNLTFRHLQFSNVDPECVYWSDGLGAWSRQGCASVMSNSTHTVCSCNHLSTFSLLKSLQQEKKNGQLSATMAVVLLVTLPCVVLTLVTTLLCRFVGRKRHEGRRN</sequence>